<sequence>MGHVSADGQIPTSCVLFSPLSRALCELTMEYWGPKTEKCLPKTPRRGPVSVSYNGRFTSPAALQLCLDFCTNGTMPLIGTHAHTTDPMQNAKGFQHHRMTNGAMNVEIGNPAYKIYEGEPDDDAGELLDSDFALDPDKPTNFTNPVYATLYMGAHNSRNSLASTDEKKELLSQGDDGEDEDMSDPLA</sequence>
<dbReference type="EMBL" id="JAGTTL010000024">
    <property type="protein sequence ID" value="KAK6303229.1"/>
    <property type="molecule type" value="Genomic_DNA"/>
</dbReference>
<accession>A0AAN8QF11</accession>
<keyword evidence="3" id="KW-1185">Reference proteome</keyword>
<protein>
    <submittedName>
        <fullName evidence="2">Uncharacterized protein</fullName>
    </submittedName>
</protein>
<reference evidence="2 3" key="1">
    <citation type="submission" date="2021-04" db="EMBL/GenBank/DDBJ databases">
        <authorList>
            <person name="De Guttry C."/>
            <person name="Zahm M."/>
            <person name="Klopp C."/>
            <person name="Cabau C."/>
            <person name="Louis A."/>
            <person name="Berthelot C."/>
            <person name="Parey E."/>
            <person name="Roest Crollius H."/>
            <person name="Montfort J."/>
            <person name="Robinson-Rechavi M."/>
            <person name="Bucao C."/>
            <person name="Bouchez O."/>
            <person name="Gislard M."/>
            <person name="Lluch J."/>
            <person name="Milhes M."/>
            <person name="Lampietro C."/>
            <person name="Lopez Roques C."/>
            <person name="Donnadieu C."/>
            <person name="Braasch I."/>
            <person name="Desvignes T."/>
            <person name="Postlethwait J."/>
            <person name="Bobe J."/>
            <person name="Wedekind C."/>
            <person name="Guiguen Y."/>
        </authorList>
    </citation>
    <scope>NUCLEOTIDE SEQUENCE [LARGE SCALE GENOMIC DNA]</scope>
    <source>
        <strain evidence="2">Cs_M1</strain>
        <tissue evidence="2">Blood</tissue>
    </source>
</reference>
<evidence type="ECO:0000313" key="3">
    <source>
        <dbReference type="Proteomes" id="UP001356427"/>
    </source>
</evidence>
<comment type="caution">
    <text evidence="2">The sequence shown here is derived from an EMBL/GenBank/DDBJ whole genome shotgun (WGS) entry which is preliminary data.</text>
</comment>
<organism evidence="2 3">
    <name type="scientific">Coregonus suidteri</name>
    <dbReference type="NCBI Taxonomy" id="861788"/>
    <lineage>
        <taxon>Eukaryota</taxon>
        <taxon>Metazoa</taxon>
        <taxon>Chordata</taxon>
        <taxon>Craniata</taxon>
        <taxon>Vertebrata</taxon>
        <taxon>Euteleostomi</taxon>
        <taxon>Actinopterygii</taxon>
        <taxon>Neopterygii</taxon>
        <taxon>Teleostei</taxon>
        <taxon>Protacanthopterygii</taxon>
        <taxon>Salmoniformes</taxon>
        <taxon>Salmonidae</taxon>
        <taxon>Coregoninae</taxon>
        <taxon>Coregonus</taxon>
    </lineage>
</organism>
<evidence type="ECO:0000313" key="2">
    <source>
        <dbReference type="EMBL" id="KAK6303229.1"/>
    </source>
</evidence>
<name>A0AAN8QF11_9TELE</name>
<evidence type="ECO:0000256" key="1">
    <source>
        <dbReference type="SAM" id="MobiDB-lite"/>
    </source>
</evidence>
<feature type="compositionally biased region" description="Acidic residues" evidence="1">
    <location>
        <begin position="175"/>
        <end position="187"/>
    </location>
</feature>
<feature type="region of interest" description="Disordered" evidence="1">
    <location>
        <begin position="158"/>
        <end position="187"/>
    </location>
</feature>
<proteinExistence type="predicted"/>
<gene>
    <name evidence="2" type="ORF">J4Q44_G00256830</name>
</gene>
<dbReference type="Proteomes" id="UP001356427">
    <property type="component" value="Unassembled WGS sequence"/>
</dbReference>
<dbReference type="AlphaFoldDB" id="A0AAN8QF11"/>